<dbReference type="EMBL" id="AK054562">
    <property type="protein sequence ID" value="BAB70756.1"/>
    <property type="molecule type" value="mRNA"/>
</dbReference>
<feature type="region of interest" description="Disordered" evidence="1">
    <location>
        <begin position="10"/>
        <end position="30"/>
    </location>
</feature>
<proteinExistence type="evidence at transcript level"/>
<organism evidence="2">
    <name type="scientific">Homo sapiens</name>
    <name type="common">Human</name>
    <dbReference type="NCBI Taxonomy" id="9606"/>
    <lineage>
        <taxon>Eukaryota</taxon>
        <taxon>Metazoa</taxon>
        <taxon>Chordata</taxon>
        <taxon>Craniata</taxon>
        <taxon>Vertebrata</taxon>
        <taxon>Euteleostomi</taxon>
        <taxon>Mammalia</taxon>
        <taxon>Eutheria</taxon>
        <taxon>Euarchontoglires</taxon>
        <taxon>Primates</taxon>
        <taxon>Haplorrhini</taxon>
        <taxon>Catarrhini</taxon>
        <taxon>Hominidae</taxon>
        <taxon>Homo</taxon>
    </lineage>
</organism>
<evidence type="ECO:0000313" key="2">
    <source>
        <dbReference type="EMBL" id="BAB70756.1"/>
    </source>
</evidence>
<protein>
    <submittedName>
        <fullName evidence="2">FLJ00054 protein</fullName>
    </submittedName>
</protein>
<accession>Q96NW3</accession>
<reference evidence="2" key="1">
    <citation type="journal article" date="2004" name="Nat. Genet.">
        <title>Complete sequencing and characterization of 21,243 full-length human cDNAs.</title>
        <authorList>
            <person name="Ota T."/>
            <person name="Suzuki Y."/>
            <person name="Nishikawa T."/>
            <person name="Otsuki T."/>
            <person name="Sugiyama T."/>
            <person name="Irie R."/>
            <person name="Wakamatsu A."/>
            <person name="Hayashi K."/>
            <person name="Sato H."/>
            <person name="Nagai K."/>
            <person name="Kimura K."/>
            <person name="Makita H."/>
            <person name="Sekine M."/>
            <person name="Obayashi M."/>
            <person name="Nishi T."/>
            <person name="Shibahara T."/>
            <person name="Tanaka T."/>
            <person name="Ishii S."/>
            <person name="Yamamoto J."/>
            <person name="Saito K."/>
            <person name="Kawai Y."/>
            <person name="Isono Y."/>
            <person name="Nakamura Y."/>
            <person name="Nagahari K."/>
            <person name="Murakami K."/>
            <person name="Yasuda T."/>
            <person name="Iwayanagi T."/>
            <person name="Wagatsuma M."/>
            <person name="Shiratori A."/>
            <person name="Sudo H."/>
            <person name="Hosoiri T."/>
            <person name="Kaku Y."/>
            <person name="Kodaira H."/>
            <person name="Kondo H."/>
            <person name="Sugawara M."/>
            <person name="Takahashi M."/>
            <person name="Kanda K."/>
            <person name="Yokoi T."/>
            <person name="Furuya T."/>
            <person name="Kikkawa E."/>
            <person name="Omura Y."/>
            <person name="Abe K."/>
            <person name="Kamihara K."/>
            <person name="Katsuta N."/>
            <person name="Sato K."/>
            <person name="Tanikawa M."/>
            <person name="Yamazaki M."/>
            <person name="Ninomiya K."/>
            <person name="Ishibashi T."/>
            <person name="Yamashita H."/>
            <person name="Murakawa K."/>
            <person name="Fujimori K."/>
            <person name="Tanai H."/>
            <person name="Kimata M."/>
            <person name="Watanabe M."/>
            <person name="Hiraoka S."/>
            <person name="Chiba Y."/>
            <person name="Ishida S."/>
            <person name="Ono Y."/>
            <person name="Takiguchi S."/>
            <person name="Watanabe S."/>
            <person name="Yosida M."/>
            <person name="Hotuta T."/>
            <person name="Kusano J."/>
            <person name="Kanehori K."/>
            <person name="Takahashi-Fujii A."/>
            <person name="Hara H."/>
            <person name="Tanase T."/>
            <person name="Nomura Y."/>
            <person name="Togiya S."/>
            <person name="Komai F."/>
            <person name="Hara R."/>
            <person name="Takeuchi K."/>
            <person name="Arita M."/>
            <person name="Imose N."/>
            <person name="Musashino K."/>
            <person name="Yuuki H."/>
            <person name="Oshima A."/>
            <person name="Sasaki N."/>
            <person name="Aotsuka S."/>
            <person name="Yoshikawa Y."/>
            <person name="Matsunawa H."/>
            <person name="Ichihara T."/>
            <person name="Shiohata N."/>
            <person name="Sano S."/>
            <person name="Moriya S."/>
            <person name="Momiyama H."/>
            <person name="Satoh N."/>
            <person name="Takami S."/>
            <person name="Terashima Y."/>
            <person name="Suzuki O."/>
            <person name="Nakagawa S."/>
            <person name="Senoh A."/>
            <person name="Mizoguchi H."/>
            <person name="Goto Y."/>
            <person name="Shimizu F."/>
            <person name="Wakebe H."/>
            <person name="Hishigaki H."/>
            <person name="Watanabe T."/>
            <person name="Sugiyama A."/>
            <person name="Takemoto M."/>
            <person name="Kawakami B."/>
            <person name="Yamazaki M."/>
            <person name="Watanabe K."/>
            <person name="Kumagai A."/>
            <person name="Itakura S."/>
            <person name="Fukuzumi Y."/>
            <person name="Fujimori Y."/>
            <person name="Komiyama M."/>
            <person name="Tashiro H."/>
            <person name="Tanigami A."/>
            <person name="Fujiwara T."/>
            <person name="Ono T."/>
            <person name="Yamada K."/>
            <person name="Fujii Y."/>
            <person name="Ozaki K."/>
            <person name="Hirao M."/>
            <person name="Ohmori Y."/>
            <person name="Kawabata A."/>
            <person name="Hikiji T."/>
            <person name="Kobatake N."/>
            <person name="Inagaki H."/>
            <person name="Ikema Y."/>
            <person name="Okamoto S."/>
            <person name="Okitani R."/>
            <person name="Kawakami T."/>
            <person name="Noguchi S."/>
            <person name="Itoh T."/>
            <person name="Shigeta K."/>
            <person name="Senba T."/>
            <person name="Matsumura K."/>
            <person name="Nakajima Y."/>
            <person name="Mizuno T."/>
            <person name="Morinaga M."/>
            <person name="Sasaki M."/>
            <person name="Togashi T."/>
            <person name="Oyama M."/>
            <person name="Hata H."/>
            <person name="Watanabe M."/>
            <person name="Komatsu T."/>
            <person name="Mizushima-Sugano J."/>
            <person name="Satoh T."/>
            <person name="Shirai Y."/>
            <person name="Takahashi Y."/>
            <person name="Nakagawa K."/>
            <person name="Okumura K."/>
            <person name="Nagase T."/>
            <person name="Nomura N."/>
            <person name="Kikuchi H."/>
            <person name="Masuho Y."/>
            <person name="Yamashita R."/>
            <person name="Nakai K."/>
            <person name="Yada T."/>
            <person name="Nakamura Y."/>
            <person name="Ohara O."/>
            <person name="Isogai T."/>
            <person name="Sugano S."/>
        </authorList>
    </citation>
    <scope>NUCLEOTIDE SEQUENCE</scope>
    <source>
        <tissue evidence="2">Spleen</tissue>
    </source>
</reference>
<evidence type="ECO:0000256" key="1">
    <source>
        <dbReference type="SAM" id="MobiDB-lite"/>
    </source>
</evidence>
<feature type="non-terminal residue" evidence="2">
    <location>
        <position position="1"/>
    </location>
</feature>
<dbReference type="AlphaFoldDB" id="Q96NW3"/>
<name>Q96NW3_HUMAN</name>
<gene>
    <name evidence="2" type="primary">FLJ00054</name>
</gene>
<sequence length="104" mass="10849">TSFPAGVYLGMPVPKPSSSTTPAGVPWDPSFQAPASLGTCDSPGGQTQKDLLGEGEPAKGVWGALWGTLISHPVPLATFQLALPVRVDQLEQPRIPHPRSLALV</sequence>